<gene>
    <name evidence="2" type="ORF">P3X46_014607</name>
</gene>
<comment type="caution">
    <text evidence="2">The sequence shown here is derived from an EMBL/GenBank/DDBJ whole genome shotgun (WGS) entry which is preliminary data.</text>
</comment>
<evidence type="ECO:0000256" key="1">
    <source>
        <dbReference type="SAM" id="MobiDB-lite"/>
    </source>
</evidence>
<dbReference type="EMBL" id="JARPOI010000009">
    <property type="protein sequence ID" value="KAJ9171214.1"/>
    <property type="molecule type" value="Genomic_DNA"/>
</dbReference>
<name>A0ABQ9LT84_HEVBR</name>
<feature type="compositionally biased region" description="Basic and acidic residues" evidence="1">
    <location>
        <begin position="316"/>
        <end position="326"/>
    </location>
</feature>
<keyword evidence="3" id="KW-1185">Reference proteome</keyword>
<evidence type="ECO:0000313" key="3">
    <source>
        <dbReference type="Proteomes" id="UP001174677"/>
    </source>
</evidence>
<evidence type="ECO:0000313" key="2">
    <source>
        <dbReference type="EMBL" id="KAJ9171214.1"/>
    </source>
</evidence>
<feature type="compositionally biased region" description="Basic and acidic residues" evidence="1">
    <location>
        <begin position="295"/>
        <end position="306"/>
    </location>
</feature>
<feature type="compositionally biased region" description="Basic and acidic residues" evidence="1">
    <location>
        <begin position="85"/>
        <end position="95"/>
    </location>
</feature>
<feature type="region of interest" description="Disordered" evidence="1">
    <location>
        <begin position="170"/>
        <end position="362"/>
    </location>
</feature>
<sequence>MKQLYVEAAAEEEATGAPAAGVQAFVVVTVENNGDGNDGSAAWVVETAEADEEVALLKLKEDCEDAEDGVPNEKLEALAEDAEDDVPKEKPKELADEDCVKEGAAVDAVVVSVKLVLLLGEENPDESVEKGKAEFEFEEEVEKNKLDDNVVVEANVDEINKLDVVVAVEAPDDPKRDDPEFAVDEAVPNRNENELAEDDDIPNRDGPELAADELFPNKDGAELAADELPTRGEGELAADEVVPNRGEGELSTDEAMPNRGEAELATEETVPNEGEAELAAEETVPKLLETEQAGQDEKAENPKPNEETGGALEFDEVLKEIDNGAEKEEDEGLGLSKGDPKGEADDEKEDEEDEKEKPDIVAGPFSGVFLVLNRGCLEGLFLQLIKGSEHGPVMNQSGRSLGSEKDGST</sequence>
<protein>
    <submittedName>
        <fullName evidence="2">Uncharacterized protein</fullName>
    </submittedName>
</protein>
<reference evidence="2" key="1">
    <citation type="journal article" date="2023" name="Plant Biotechnol. J.">
        <title>Chromosome-level wild Hevea brasiliensis genome provides new tools for genomic-assisted breeding and valuable loci to elevate rubber yield.</title>
        <authorList>
            <person name="Cheng H."/>
            <person name="Song X."/>
            <person name="Hu Y."/>
            <person name="Wu T."/>
            <person name="Yang Q."/>
            <person name="An Z."/>
            <person name="Feng S."/>
            <person name="Deng Z."/>
            <person name="Wu W."/>
            <person name="Zeng X."/>
            <person name="Tu M."/>
            <person name="Wang X."/>
            <person name="Huang H."/>
        </authorList>
    </citation>
    <scope>NUCLEOTIDE SEQUENCE</scope>
    <source>
        <strain evidence="2">MT/VB/25A 57/8</strain>
    </source>
</reference>
<feature type="region of interest" description="Disordered" evidence="1">
    <location>
        <begin position="388"/>
        <end position="409"/>
    </location>
</feature>
<dbReference type="Proteomes" id="UP001174677">
    <property type="component" value="Chromosome 9"/>
</dbReference>
<feature type="compositionally biased region" description="Acidic residues" evidence="1">
    <location>
        <begin position="344"/>
        <end position="354"/>
    </location>
</feature>
<feature type="region of interest" description="Disordered" evidence="1">
    <location>
        <begin position="65"/>
        <end position="95"/>
    </location>
</feature>
<accession>A0ABQ9LT84</accession>
<organism evidence="2 3">
    <name type="scientific">Hevea brasiliensis</name>
    <name type="common">Para rubber tree</name>
    <name type="synonym">Siphonia brasiliensis</name>
    <dbReference type="NCBI Taxonomy" id="3981"/>
    <lineage>
        <taxon>Eukaryota</taxon>
        <taxon>Viridiplantae</taxon>
        <taxon>Streptophyta</taxon>
        <taxon>Embryophyta</taxon>
        <taxon>Tracheophyta</taxon>
        <taxon>Spermatophyta</taxon>
        <taxon>Magnoliopsida</taxon>
        <taxon>eudicotyledons</taxon>
        <taxon>Gunneridae</taxon>
        <taxon>Pentapetalae</taxon>
        <taxon>rosids</taxon>
        <taxon>fabids</taxon>
        <taxon>Malpighiales</taxon>
        <taxon>Euphorbiaceae</taxon>
        <taxon>Crotonoideae</taxon>
        <taxon>Micrandreae</taxon>
        <taxon>Hevea</taxon>
    </lineage>
</organism>
<proteinExistence type="predicted"/>